<keyword evidence="2" id="KW-1003">Cell membrane</keyword>
<sequence length="343" mass="35853">MVDLTGMLIGIILLVGNAFFVGAEFALIAARRTQIEPRAAAGSWSARITLRALERVSLMMAGAQLGITMCSLGLGAVAEPAVAYALEIPLEALGVPSGMLHPIALVIALTIVLALHMTIGEMVPKNIAIAGPERSALLLGPPLYAIVFVFKPLLVIINWIANNVLRLIRVTPREEVASAFTADEVAGFINEAKREGLLDENTHKLLSGAVAIAGDTVASIMVPISDLVTAADDTSVGELQQLCLDTGFSRIPVSKSETVEGYVHIKDILDLGPEAGLPADRIRRITSVAASTSLDDVLADMQSLGTHVALVTGESGQVIGAAMLEDVIEKVVGEIADAAAQVS</sequence>
<feature type="domain" description="CNNM transmembrane" evidence="11">
    <location>
        <begin position="1"/>
        <end position="202"/>
    </location>
</feature>
<dbReference type="InterPro" id="IPR044751">
    <property type="entry name" value="Ion_transp-like_CBS"/>
</dbReference>
<evidence type="ECO:0000256" key="9">
    <source>
        <dbReference type="SAM" id="Phobius"/>
    </source>
</evidence>
<dbReference type="Gene3D" id="3.10.580.10">
    <property type="entry name" value="CBS-domain"/>
    <property type="match status" value="1"/>
</dbReference>
<dbReference type="InterPro" id="IPR046342">
    <property type="entry name" value="CBS_dom_sf"/>
</dbReference>
<dbReference type="PANTHER" id="PTHR43099">
    <property type="entry name" value="UPF0053 PROTEIN YRKA"/>
    <property type="match status" value="1"/>
</dbReference>
<dbReference type="InterPro" id="IPR051676">
    <property type="entry name" value="UPF0053_domain"/>
</dbReference>
<dbReference type="InterPro" id="IPR002550">
    <property type="entry name" value="CNNM"/>
</dbReference>
<keyword evidence="6 8" id="KW-0472">Membrane</keyword>
<dbReference type="PROSITE" id="PS51846">
    <property type="entry name" value="CNNM"/>
    <property type="match status" value="1"/>
</dbReference>
<dbReference type="EMBL" id="CP002786">
    <property type="protein sequence ID" value="AEF40171.1"/>
    <property type="molecule type" value="Genomic_DNA"/>
</dbReference>
<accession>F6EKN5</accession>
<evidence type="ECO:0000256" key="7">
    <source>
        <dbReference type="PROSITE-ProRule" id="PRU00703"/>
    </source>
</evidence>
<dbReference type="STRING" id="443218.AS9A_1722"/>
<feature type="transmembrane region" description="Helical" evidence="9">
    <location>
        <begin position="98"/>
        <end position="115"/>
    </location>
</feature>
<name>F6EKN5_HOYSD</name>
<dbReference type="PROSITE" id="PS51371">
    <property type="entry name" value="CBS"/>
    <property type="match status" value="2"/>
</dbReference>
<dbReference type="InterPro" id="IPR000644">
    <property type="entry name" value="CBS_dom"/>
</dbReference>
<dbReference type="HOGENOM" id="CLU_015237_4_0_11"/>
<evidence type="ECO:0000259" key="11">
    <source>
        <dbReference type="PROSITE" id="PS51846"/>
    </source>
</evidence>
<dbReference type="GO" id="GO:0005886">
    <property type="term" value="C:plasma membrane"/>
    <property type="evidence" value="ECO:0007669"/>
    <property type="project" value="UniProtKB-SubCell"/>
</dbReference>
<keyword evidence="5 8" id="KW-1133">Transmembrane helix</keyword>
<evidence type="ECO:0000256" key="1">
    <source>
        <dbReference type="ARBA" id="ARBA00004651"/>
    </source>
</evidence>
<dbReference type="Pfam" id="PF00571">
    <property type="entry name" value="CBS"/>
    <property type="match status" value="2"/>
</dbReference>
<feature type="transmembrane region" description="Helical" evidence="9">
    <location>
        <begin position="56"/>
        <end position="78"/>
    </location>
</feature>
<dbReference type="eggNOG" id="COG1253">
    <property type="taxonomic scope" value="Bacteria"/>
</dbReference>
<dbReference type="OrthoDB" id="110231at2"/>
<evidence type="ECO:0000256" key="8">
    <source>
        <dbReference type="PROSITE-ProRule" id="PRU01193"/>
    </source>
</evidence>
<dbReference type="PANTHER" id="PTHR43099:SF5">
    <property type="entry name" value="HLYC_CORC FAMILY TRANSPORTER"/>
    <property type="match status" value="1"/>
</dbReference>
<organism evidence="12 13">
    <name type="scientific">Hoyosella subflava (strain DSM 45089 / JCM 17490 / NBRC 109087 / DQS3-9A1)</name>
    <name type="common">Amycolicicoccus subflavus</name>
    <dbReference type="NCBI Taxonomy" id="443218"/>
    <lineage>
        <taxon>Bacteria</taxon>
        <taxon>Bacillati</taxon>
        <taxon>Actinomycetota</taxon>
        <taxon>Actinomycetes</taxon>
        <taxon>Mycobacteriales</taxon>
        <taxon>Hoyosellaceae</taxon>
        <taxon>Hoyosella</taxon>
    </lineage>
</organism>
<dbReference type="AlphaFoldDB" id="F6EKN5"/>
<keyword evidence="13" id="KW-1185">Reference proteome</keyword>
<evidence type="ECO:0000256" key="6">
    <source>
        <dbReference type="ARBA" id="ARBA00023136"/>
    </source>
</evidence>
<evidence type="ECO:0000313" key="13">
    <source>
        <dbReference type="Proteomes" id="UP000009235"/>
    </source>
</evidence>
<evidence type="ECO:0000313" key="12">
    <source>
        <dbReference type="EMBL" id="AEF40171.1"/>
    </source>
</evidence>
<keyword evidence="3 8" id="KW-0812">Transmembrane</keyword>
<dbReference type="KEGG" id="asd:AS9A_1722"/>
<comment type="subcellular location">
    <subcellularLocation>
        <location evidence="1">Cell membrane</location>
        <topology evidence="1">Multi-pass membrane protein</topology>
    </subcellularLocation>
</comment>
<dbReference type="Pfam" id="PF01595">
    <property type="entry name" value="CNNM"/>
    <property type="match status" value="1"/>
</dbReference>
<evidence type="ECO:0000256" key="4">
    <source>
        <dbReference type="ARBA" id="ARBA00022737"/>
    </source>
</evidence>
<feature type="domain" description="CBS" evidence="10">
    <location>
        <begin position="281"/>
        <end position="338"/>
    </location>
</feature>
<evidence type="ECO:0000256" key="3">
    <source>
        <dbReference type="ARBA" id="ARBA00022692"/>
    </source>
</evidence>
<feature type="transmembrane region" description="Helical" evidence="9">
    <location>
        <begin position="136"/>
        <end position="161"/>
    </location>
</feature>
<feature type="domain" description="CBS" evidence="10">
    <location>
        <begin position="221"/>
        <end position="279"/>
    </location>
</feature>
<evidence type="ECO:0000256" key="2">
    <source>
        <dbReference type="ARBA" id="ARBA00022475"/>
    </source>
</evidence>
<proteinExistence type="predicted"/>
<keyword evidence="4" id="KW-0677">Repeat</keyword>
<evidence type="ECO:0000259" key="10">
    <source>
        <dbReference type="PROSITE" id="PS51371"/>
    </source>
</evidence>
<feature type="transmembrane region" description="Helical" evidence="9">
    <location>
        <begin position="6"/>
        <end position="28"/>
    </location>
</feature>
<protein>
    <recommendedName>
        <fullName evidence="14">HlyC/CorC family transporter</fullName>
    </recommendedName>
</protein>
<keyword evidence="7" id="KW-0129">CBS domain</keyword>
<gene>
    <name evidence="12" type="ordered locus">AS9A_1722</name>
</gene>
<dbReference type="SUPFAM" id="SSF54631">
    <property type="entry name" value="CBS-domain pair"/>
    <property type="match status" value="1"/>
</dbReference>
<dbReference type="Proteomes" id="UP000009235">
    <property type="component" value="Chromosome"/>
</dbReference>
<dbReference type="RefSeq" id="WP_013806520.1">
    <property type="nucleotide sequence ID" value="NC_015564.1"/>
</dbReference>
<evidence type="ECO:0008006" key="14">
    <source>
        <dbReference type="Google" id="ProtNLM"/>
    </source>
</evidence>
<evidence type="ECO:0000256" key="5">
    <source>
        <dbReference type="ARBA" id="ARBA00022989"/>
    </source>
</evidence>
<reference evidence="12 13" key="1">
    <citation type="journal article" date="2011" name="J. Bacteriol.">
        <title>Complete genome sequence of Amycolicicoccus subflavus DQS3-9A1T, an actinomycete isolated from crude oil-polluted soil.</title>
        <authorList>
            <person name="Cai M."/>
            <person name="Chen W.M."/>
            <person name="Nie Y."/>
            <person name="Chi C.Q."/>
            <person name="Wang Y.N."/>
            <person name="Tang Y.Q."/>
            <person name="Li G.Y."/>
            <person name="Wu X.L."/>
        </authorList>
    </citation>
    <scope>NUCLEOTIDE SEQUENCE [LARGE SCALE GENOMIC DNA]</scope>
    <source>
        <strain evidence="13">DSM 45089 / DQS3-9A1</strain>
    </source>
</reference>
<dbReference type="CDD" id="cd04590">
    <property type="entry name" value="CBS_pair_CorC_HlyC_assoc"/>
    <property type="match status" value="1"/>
</dbReference>